<evidence type="ECO:0000259" key="1">
    <source>
        <dbReference type="Pfam" id="PF01170"/>
    </source>
</evidence>
<sequence>MGPHCCEADVIAGLEPFVSQELAALGVRHAHVVQPRVIQFSARALRPLLGLHMALSVYLLRRYAVARPKALLGDQHLRALFTQVDAALGLAPHGAYRTFMLGAAGAGSTVMTRLKSAIAQHTGLREAHEEGDLLIRIRPSRGPFPDAQGGEAPQEATASSRSASGWDVLVRLSPKPLATRAWRVCNIPGSLQATVAHAMAWLTRPTPDDVYLNLGCGSGTLLIERAAAGPARRLIGCDTDPHALTCAQANIAAYQAGAKGERHPFELREWDMRCLPLPDASVDAITADLPFGHRVGSHDDNMALYPALLREAARVAKPGARCVFITAEVRLMESALAQTPSPWLRDLTFRVNLGGLRPAIFALRRA</sequence>
<evidence type="ECO:0000313" key="3">
    <source>
        <dbReference type="Proteomes" id="UP000230790"/>
    </source>
</evidence>
<evidence type="ECO:0000313" key="2">
    <source>
        <dbReference type="EMBL" id="PJF48337.1"/>
    </source>
</evidence>
<dbReference type="PANTHER" id="PTHR14911">
    <property type="entry name" value="THUMP DOMAIN-CONTAINING"/>
    <property type="match status" value="1"/>
</dbReference>
<protein>
    <submittedName>
        <fullName evidence="2">RNA methyltransferase</fullName>
    </submittedName>
</protein>
<name>A0A2M8QEV5_9CHLR</name>
<dbReference type="GO" id="GO:0030488">
    <property type="term" value="P:tRNA methylation"/>
    <property type="evidence" value="ECO:0007669"/>
    <property type="project" value="TreeGrafter"/>
</dbReference>
<feature type="domain" description="Ribosomal RNA large subunit methyltransferase K/L-like methyltransferase" evidence="1">
    <location>
        <begin position="180"/>
        <end position="357"/>
    </location>
</feature>
<dbReference type="InterPro" id="IPR029063">
    <property type="entry name" value="SAM-dependent_MTases_sf"/>
</dbReference>
<dbReference type="Proteomes" id="UP000230790">
    <property type="component" value="Unassembled WGS sequence"/>
</dbReference>
<dbReference type="GO" id="GO:0016423">
    <property type="term" value="F:tRNA (guanine) methyltransferase activity"/>
    <property type="evidence" value="ECO:0007669"/>
    <property type="project" value="TreeGrafter"/>
</dbReference>
<proteinExistence type="predicted"/>
<dbReference type="Gene3D" id="3.40.50.150">
    <property type="entry name" value="Vaccinia Virus protein VP39"/>
    <property type="match status" value="1"/>
</dbReference>
<accession>A0A2M8QEV5</accession>
<keyword evidence="2" id="KW-0489">Methyltransferase</keyword>
<dbReference type="AlphaFoldDB" id="A0A2M8QEV5"/>
<comment type="caution">
    <text evidence="2">The sequence shown here is derived from an EMBL/GenBank/DDBJ whole genome shotgun (WGS) entry which is preliminary data.</text>
</comment>
<gene>
    <name evidence="2" type="ORF">CUN48_04005</name>
</gene>
<dbReference type="EMBL" id="PGTN01000017">
    <property type="protein sequence ID" value="PJF48337.1"/>
    <property type="molecule type" value="Genomic_DNA"/>
</dbReference>
<dbReference type="InterPro" id="IPR000241">
    <property type="entry name" value="RlmKL-like_Mtase"/>
</dbReference>
<organism evidence="2 3">
    <name type="scientific">Candidatus Thermofonsia Clade 3 bacterium</name>
    <dbReference type="NCBI Taxonomy" id="2364212"/>
    <lineage>
        <taxon>Bacteria</taxon>
        <taxon>Bacillati</taxon>
        <taxon>Chloroflexota</taxon>
        <taxon>Candidatus Thermofontia</taxon>
        <taxon>Candidatus Thermofonsia Clade 3</taxon>
    </lineage>
</organism>
<dbReference type="Pfam" id="PF01170">
    <property type="entry name" value="UPF0020"/>
    <property type="match status" value="1"/>
</dbReference>
<keyword evidence="2" id="KW-0808">Transferase</keyword>
<dbReference type="PANTHER" id="PTHR14911:SF13">
    <property type="entry name" value="TRNA (GUANINE(6)-N2)-METHYLTRANSFERASE THUMP3"/>
    <property type="match status" value="1"/>
</dbReference>
<dbReference type="CDD" id="cd02440">
    <property type="entry name" value="AdoMet_MTases"/>
    <property type="match status" value="1"/>
</dbReference>
<reference evidence="2 3" key="1">
    <citation type="submission" date="2017-11" db="EMBL/GenBank/DDBJ databases">
        <title>Evolution of Phototrophy in the Chloroflexi Phylum Driven by Horizontal Gene Transfer.</title>
        <authorList>
            <person name="Ward L.M."/>
            <person name="Hemp J."/>
            <person name="Shih P.M."/>
            <person name="Mcglynn S.E."/>
            <person name="Fischer W."/>
        </authorList>
    </citation>
    <scope>NUCLEOTIDE SEQUENCE [LARGE SCALE GENOMIC DNA]</scope>
    <source>
        <strain evidence="2">JP3_7</strain>
    </source>
</reference>
<dbReference type="SUPFAM" id="SSF53335">
    <property type="entry name" value="S-adenosyl-L-methionine-dependent methyltransferases"/>
    <property type="match status" value="1"/>
</dbReference>